<gene>
    <name evidence="2" type="ORF">Rumeso_03703</name>
</gene>
<evidence type="ECO:0000313" key="3">
    <source>
        <dbReference type="Proteomes" id="UP000019666"/>
    </source>
</evidence>
<dbReference type="STRING" id="442562.Rumeso_03703"/>
<evidence type="ECO:0000256" key="1">
    <source>
        <dbReference type="SAM" id="Coils"/>
    </source>
</evidence>
<dbReference type="Gene3D" id="1.20.1260.10">
    <property type="match status" value="1"/>
</dbReference>
<keyword evidence="1" id="KW-0175">Coiled coil</keyword>
<protein>
    <submittedName>
        <fullName evidence="2">Uncharacterized protein</fullName>
    </submittedName>
</protein>
<keyword evidence="3" id="KW-1185">Reference proteome</keyword>
<reference evidence="2 3" key="1">
    <citation type="submission" date="2013-02" db="EMBL/GenBank/DDBJ databases">
        <authorList>
            <person name="Fiebig A."/>
            <person name="Goeker M."/>
            <person name="Klenk H.-P.P."/>
        </authorList>
    </citation>
    <scope>NUCLEOTIDE SEQUENCE [LARGE SCALE GENOMIC DNA]</scope>
    <source>
        <strain evidence="2 3">DSM 19309</strain>
    </source>
</reference>
<dbReference type="InterPro" id="IPR047114">
    <property type="entry name" value="YciF"/>
</dbReference>
<dbReference type="Pfam" id="PF05974">
    <property type="entry name" value="DUF892"/>
    <property type="match status" value="1"/>
</dbReference>
<dbReference type="RefSeq" id="WP_037280126.1">
    <property type="nucleotide sequence ID" value="NZ_KK088570.1"/>
</dbReference>
<proteinExistence type="predicted"/>
<name>A0A017HK90_9RHOB</name>
<dbReference type="EMBL" id="AOSK01000108">
    <property type="protein sequence ID" value="EYD74750.1"/>
    <property type="molecule type" value="Genomic_DNA"/>
</dbReference>
<dbReference type="Proteomes" id="UP000019666">
    <property type="component" value="Unassembled WGS sequence"/>
</dbReference>
<dbReference type="PANTHER" id="PTHR30565:SF9">
    <property type="entry name" value="PROTEIN YCIF"/>
    <property type="match status" value="1"/>
</dbReference>
<dbReference type="HOGENOM" id="CLU_102561_0_0_5"/>
<organism evidence="2 3">
    <name type="scientific">Rubellimicrobium mesophilum DSM 19309</name>
    <dbReference type="NCBI Taxonomy" id="442562"/>
    <lineage>
        <taxon>Bacteria</taxon>
        <taxon>Pseudomonadati</taxon>
        <taxon>Pseudomonadota</taxon>
        <taxon>Alphaproteobacteria</taxon>
        <taxon>Rhodobacterales</taxon>
        <taxon>Roseobacteraceae</taxon>
        <taxon>Rubellimicrobium</taxon>
    </lineage>
</organism>
<feature type="coiled-coil region" evidence="1">
    <location>
        <begin position="15"/>
        <end position="61"/>
    </location>
</feature>
<dbReference type="AlphaFoldDB" id="A0A017HK90"/>
<dbReference type="OrthoDB" id="9795056at2"/>
<dbReference type="PANTHER" id="PTHR30565">
    <property type="entry name" value="PROTEIN YCIF"/>
    <property type="match status" value="1"/>
</dbReference>
<dbReference type="InterPro" id="IPR009078">
    <property type="entry name" value="Ferritin-like_SF"/>
</dbReference>
<dbReference type="PATRIC" id="fig|442562.3.peg.3650"/>
<dbReference type="SUPFAM" id="SSF47240">
    <property type="entry name" value="Ferritin-like"/>
    <property type="match status" value="1"/>
</dbReference>
<dbReference type="CDD" id="cd07909">
    <property type="entry name" value="YciF"/>
    <property type="match status" value="1"/>
</dbReference>
<dbReference type="InterPro" id="IPR012347">
    <property type="entry name" value="Ferritin-like"/>
</dbReference>
<comment type="caution">
    <text evidence="2">The sequence shown here is derived from an EMBL/GenBank/DDBJ whole genome shotgun (WGS) entry which is preliminary data.</text>
</comment>
<dbReference type="InterPro" id="IPR010287">
    <property type="entry name" value="DUF892_YciF-like"/>
</dbReference>
<sequence length="166" mass="18240">MPAANLEKFFHDGLRDALYAEKKALQALKKQARAARSPELKQAFETHRDETEGQIERLQQVFETIGKRASGKTCAALDGLAEEGEEILEEYKDSPALDAGLLGAAQAIEHYEIARYGTLAAWAKQLGNAEAERLLRETLAEEEKTDQLLTELAESTINAAAQQQAA</sequence>
<accession>A0A017HK90</accession>
<evidence type="ECO:0000313" key="2">
    <source>
        <dbReference type="EMBL" id="EYD74750.1"/>
    </source>
</evidence>